<evidence type="ECO:0000313" key="2">
    <source>
        <dbReference type="Proteomes" id="UP000507470"/>
    </source>
</evidence>
<reference evidence="1 2" key="1">
    <citation type="submission" date="2020-06" db="EMBL/GenBank/DDBJ databases">
        <authorList>
            <person name="Li R."/>
            <person name="Bekaert M."/>
        </authorList>
    </citation>
    <scope>NUCLEOTIDE SEQUENCE [LARGE SCALE GENOMIC DNA]</scope>
    <source>
        <strain evidence="2">wild</strain>
    </source>
</reference>
<organism evidence="1 2">
    <name type="scientific">Mytilus coruscus</name>
    <name type="common">Sea mussel</name>
    <dbReference type="NCBI Taxonomy" id="42192"/>
    <lineage>
        <taxon>Eukaryota</taxon>
        <taxon>Metazoa</taxon>
        <taxon>Spiralia</taxon>
        <taxon>Lophotrochozoa</taxon>
        <taxon>Mollusca</taxon>
        <taxon>Bivalvia</taxon>
        <taxon>Autobranchia</taxon>
        <taxon>Pteriomorphia</taxon>
        <taxon>Mytilida</taxon>
        <taxon>Mytiloidea</taxon>
        <taxon>Mytilidae</taxon>
        <taxon>Mytilinae</taxon>
        <taxon>Mytilus</taxon>
    </lineage>
</organism>
<gene>
    <name evidence="1" type="ORF">MCOR_21715</name>
</gene>
<sequence>MYSRQHPSQDSHGTVRVMTCISENVKRDSIKPLPERYSVVPPVILPKEPTAIPSVDNPLFIECGFFSGAQQLEYRWLTHVRQEIEDDDTDTKNMTWSAFHANLSQTQEVEIAPLDISSHEQSKGPNVRNHEQVESKQKAFVKQVITLTATIEEMGNPNLEESEDLLVLDTRDIVDPKLQTHRLDVIWDEYRQDSLKASTRGKRGKGIRRRVQADSTIPGNWESFLRIDDNKTELFAYLAEQLLTLTPSDQTTVVSTKGREVCTSSGAVSTYISGILACDSSKQRNCAIKSSADTRTVRVLIHIKENTSGIGTTPVVSFEYIMGRSSCGDVFCQINLPGGFPMIPVQVNTTVSPSRKNVEGFLVDCKYMRFHRSFGRDQ</sequence>
<accession>A0A6J8BVA3</accession>
<dbReference type="Proteomes" id="UP000507470">
    <property type="component" value="Unassembled WGS sequence"/>
</dbReference>
<evidence type="ECO:0000313" key="1">
    <source>
        <dbReference type="EMBL" id="CAC5386257.1"/>
    </source>
</evidence>
<keyword evidence="2" id="KW-1185">Reference proteome</keyword>
<proteinExistence type="predicted"/>
<dbReference type="AlphaFoldDB" id="A0A6J8BVA3"/>
<name>A0A6J8BVA3_MYTCO</name>
<protein>
    <submittedName>
        <fullName evidence="1">Uncharacterized protein</fullName>
    </submittedName>
</protein>
<dbReference type="EMBL" id="CACVKT020003845">
    <property type="protein sequence ID" value="CAC5386257.1"/>
    <property type="molecule type" value="Genomic_DNA"/>
</dbReference>
<dbReference type="PANTHER" id="PTHR47018">
    <property type="entry name" value="CXC DOMAIN-CONTAINING PROTEIN-RELATED"/>
    <property type="match status" value="1"/>
</dbReference>